<dbReference type="EMBL" id="BJYS01000020">
    <property type="protein sequence ID" value="GEO05162.1"/>
    <property type="molecule type" value="Genomic_DNA"/>
</dbReference>
<sequence>MKTKKILFANFPADGHFNPLTGLAVHLKNIGYDVRWYTGRKYEEKITNLGIPYYPLVNAIDFSAGNPEEMFPEREKCKSQVSKLQFDIKNVFLLRGPEFYQDIKKINEEFDFDLLIADITFTGIPWVREKLKKKVISIGIMPLSETSKDLAPNGLAITPRTSFWSRRKQDVMRVFADKILFGESSKLIKNMFNQYGIKQEKGNLFDVLYRKSDLVLQSGTPGFEYKRSDLGRNIRFIGPLLPTLKNTKVTFKHHAKALAYEKVILVTQGTVETDPEKIIVPTLEAFKDSDRLVIVTTGGSGTAELRARYPQPNIIIEDFIPFSEVMPLADVYVTNGGYGGVMLGIQHKLPLVVAGVHEGKNEICARIGYFKLGINLKTETPTPQQMRLNVEQVLANPVYKKNVTQLSEEFNLYNPAALCAKYVADLIGKPVATGTTPESKMPNKAATEVEKMAVVE</sequence>
<protein>
    <submittedName>
        <fullName evidence="2">Glycosyl transferase</fullName>
    </submittedName>
</protein>
<dbReference type="GO" id="GO:0017000">
    <property type="term" value="P:antibiotic biosynthetic process"/>
    <property type="evidence" value="ECO:0007669"/>
    <property type="project" value="UniProtKB-ARBA"/>
</dbReference>
<dbReference type="GO" id="GO:0016758">
    <property type="term" value="F:hexosyltransferase activity"/>
    <property type="evidence" value="ECO:0007669"/>
    <property type="project" value="UniProtKB-ARBA"/>
</dbReference>
<dbReference type="OrthoDB" id="6620093at2"/>
<dbReference type="Gene3D" id="3.40.50.2000">
    <property type="entry name" value="Glycogen Phosphorylase B"/>
    <property type="match status" value="2"/>
</dbReference>
<dbReference type="Proteomes" id="UP000321532">
    <property type="component" value="Unassembled WGS sequence"/>
</dbReference>
<dbReference type="AlphaFoldDB" id="A0A512AZM0"/>
<reference evidence="2 3" key="1">
    <citation type="submission" date="2019-07" db="EMBL/GenBank/DDBJ databases">
        <title>Whole genome shotgun sequence of Adhaeribacter aerolatus NBRC 106133.</title>
        <authorList>
            <person name="Hosoyama A."/>
            <person name="Uohara A."/>
            <person name="Ohji S."/>
            <person name="Ichikawa N."/>
        </authorList>
    </citation>
    <scope>NUCLEOTIDE SEQUENCE [LARGE SCALE GENOMIC DNA]</scope>
    <source>
        <strain evidence="2 3">NBRC 106133</strain>
    </source>
</reference>
<dbReference type="InterPro" id="IPR002213">
    <property type="entry name" value="UDP_glucos_trans"/>
</dbReference>
<feature type="domain" description="Erythromycin biosynthesis protein CIII-like C-terminal" evidence="1">
    <location>
        <begin position="283"/>
        <end position="410"/>
    </location>
</feature>
<dbReference type="GO" id="GO:0008194">
    <property type="term" value="F:UDP-glycosyltransferase activity"/>
    <property type="evidence" value="ECO:0007669"/>
    <property type="project" value="InterPro"/>
</dbReference>
<evidence type="ECO:0000313" key="2">
    <source>
        <dbReference type="EMBL" id="GEO05162.1"/>
    </source>
</evidence>
<keyword evidence="2" id="KW-0808">Transferase</keyword>
<dbReference type="SUPFAM" id="SSF53756">
    <property type="entry name" value="UDP-Glycosyltransferase/glycogen phosphorylase"/>
    <property type="match status" value="1"/>
</dbReference>
<dbReference type="InterPro" id="IPR050426">
    <property type="entry name" value="Glycosyltransferase_28"/>
</dbReference>
<dbReference type="CDD" id="cd03784">
    <property type="entry name" value="GT1_Gtf-like"/>
    <property type="match status" value="1"/>
</dbReference>
<keyword evidence="3" id="KW-1185">Reference proteome</keyword>
<dbReference type="Pfam" id="PF06722">
    <property type="entry name" value="EryCIII-like_C"/>
    <property type="match status" value="1"/>
</dbReference>
<dbReference type="PANTHER" id="PTHR48050">
    <property type="entry name" value="STEROL 3-BETA-GLUCOSYLTRANSFERASE"/>
    <property type="match status" value="1"/>
</dbReference>
<evidence type="ECO:0000313" key="3">
    <source>
        <dbReference type="Proteomes" id="UP000321532"/>
    </source>
</evidence>
<organism evidence="2 3">
    <name type="scientific">Adhaeribacter aerolatus</name>
    <dbReference type="NCBI Taxonomy" id="670289"/>
    <lineage>
        <taxon>Bacteria</taxon>
        <taxon>Pseudomonadati</taxon>
        <taxon>Bacteroidota</taxon>
        <taxon>Cytophagia</taxon>
        <taxon>Cytophagales</taxon>
        <taxon>Hymenobacteraceae</taxon>
        <taxon>Adhaeribacter</taxon>
    </lineage>
</organism>
<dbReference type="RefSeq" id="WP_146898523.1">
    <property type="nucleotide sequence ID" value="NZ_BJYS01000020.1"/>
</dbReference>
<accession>A0A512AZM0</accession>
<dbReference type="PANTHER" id="PTHR48050:SF13">
    <property type="entry name" value="STEROL 3-BETA-GLUCOSYLTRANSFERASE UGT80A2"/>
    <property type="match status" value="1"/>
</dbReference>
<proteinExistence type="predicted"/>
<evidence type="ECO:0000259" key="1">
    <source>
        <dbReference type="Pfam" id="PF06722"/>
    </source>
</evidence>
<gene>
    <name evidence="2" type="ORF">AAE02nite_28260</name>
</gene>
<dbReference type="InterPro" id="IPR010610">
    <property type="entry name" value="EryCIII-like_C"/>
</dbReference>
<name>A0A512AZM0_9BACT</name>
<comment type="caution">
    <text evidence="2">The sequence shown here is derived from an EMBL/GenBank/DDBJ whole genome shotgun (WGS) entry which is preliminary data.</text>
</comment>